<dbReference type="Proteomes" id="UP000266906">
    <property type="component" value="Unassembled WGS sequence"/>
</dbReference>
<reference evidence="1 2" key="1">
    <citation type="submission" date="2018-11" db="EMBL/GenBank/DDBJ databases">
        <title>Sequencing the genomes of 1000 actinobacteria strains.</title>
        <authorList>
            <person name="Klenk H.-P."/>
        </authorList>
    </citation>
    <scope>NUCLEOTIDE SEQUENCE [LARGE SCALE GENOMIC DNA]</scope>
    <source>
        <strain evidence="1 2">DSM 44781</strain>
    </source>
</reference>
<proteinExistence type="predicted"/>
<dbReference type="AlphaFoldDB" id="A0A3N4R016"/>
<protein>
    <submittedName>
        <fullName evidence="1">Uncharacterized protein</fullName>
    </submittedName>
</protein>
<evidence type="ECO:0000313" key="1">
    <source>
        <dbReference type="EMBL" id="RPE26618.1"/>
    </source>
</evidence>
<dbReference type="EMBL" id="RKQG01000006">
    <property type="protein sequence ID" value="RPE26618.1"/>
    <property type="molecule type" value="Genomic_DNA"/>
</dbReference>
<keyword evidence="2" id="KW-1185">Reference proteome</keyword>
<dbReference type="RefSeq" id="WP_123821788.1">
    <property type="nucleotide sequence ID" value="NZ_RKQG01000006.1"/>
</dbReference>
<evidence type="ECO:0000313" key="2">
    <source>
        <dbReference type="Proteomes" id="UP000266906"/>
    </source>
</evidence>
<accession>A0A3N4R016</accession>
<name>A0A3N4R016_9ACTN</name>
<gene>
    <name evidence="1" type="ORF">EDD38_7680</name>
</gene>
<sequence>MASRIDSAGVVPCGRCGGPSLPNDRYVVGARLWGQCPACQLDAVEGLWVAASVLRVRAPRTWVSAQSAFAARARLVTDRQAAEAGVELYCQVPGSSPRRLVSRGRFAHVKAEAVLRLAHGVQERLVAEREAPAAAGPGPRSALASLRTGQLADEMEYQRLRRAVAARAGRVA</sequence>
<organism evidence="1 2">
    <name type="scientific">Kitasatospora cineracea</name>
    <dbReference type="NCBI Taxonomy" id="88074"/>
    <lineage>
        <taxon>Bacteria</taxon>
        <taxon>Bacillati</taxon>
        <taxon>Actinomycetota</taxon>
        <taxon>Actinomycetes</taxon>
        <taxon>Kitasatosporales</taxon>
        <taxon>Streptomycetaceae</taxon>
        <taxon>Kitasatospora</taxon>
    </lineage>
</organism>
<comment type="caution">
    <text evidence="1">The sequence shown here is derived from an EMBL/GenBank/DDBJ whole genome shotgun (WGS) entry which is preliminary data.</text>
</comment>